<evidence type="ECO:0000313" key="7">
    <source>
        <dbReference type="Proteomes" id="UP000001514"/>
    </source>
</evidence>
<feature type="non-terminal residue" evidence="6">
    <location>
        <position position="92"/>
    </location>
</feature>
<evidence type="ECO:0000256" key="1">
    <source>
        <dbReference type="ARBA" id="ARBA00010617"/>
    </source>
</evidence>
<evidence type="ECO:0000313" key="6">
    <source>
        <dbReference type="EMBL" id="EFJ17314.1"/>
    </source>
</evidence>
<name>D8SDV3_SELML</name>
<dbReference type="Gramene" id="EFJ17314">
    <property type="protein sequence ID" value="EFJ17314"/>
    <property type="gene ID" value="SELMODRAFT_18531"/>
</dbReference>
<keyword evidence="7" id="KW-1185">Reference proteome</keyword>
<dbReference type="AlphaFoldDB" id="D8SDV3"/>
<evidence type="ECO:0000256" key="5">
    <source>
        <dbReference type="ARBA" id="ARBA00023004"/>
    </source>
</evidence>
<dbReference type="PANTHER" id="PTHR47944:SF4">
    <property type="entry name" value="OS09G0441700 PROTEIN"/>
    <property type="match status" value="1"/>
</dbReference>
<keyword evidence="5" id="KW-0408">Iron</keyword>
<keyword evidence="2" id="KW-0349">Heme</keyword>
<reference evidence="6 7" key="1">
    <citation type="journal article" date="2011" name="Science">
        <title>The Selaginella genome identifies genetic changes associated with the evolution of vascular plants.</title>
        <authorList>
            <person name="Banks J.A."/>
            <person name="Nishiyama T."/>
            <person name="Hasebe M."/>
            <person name="Bowman J.L."/>
            <person name="Gribskov M."/>
            <person name="dePamphilis C."/>
            <person name="Albert V.A."/>
            <person name="Aono N."/>
            <person name="Aoyama T."/>
            <person name="Ambrose B.A."/>
            <person name="Ashton N.W."/>
            <person name="Axtell M.J."/>
            <person name="Barker E."/>
            <person name="Barker M.S."/>
            <person name="Bennetzen J.L."/>
            <person name="Bonawitz N.D."/>
            <person name="Chapple C."/>
            <person name="Cheng C."/>
            <person name="Correa L.G."/>
            <person name="Dacre M."/>
            <person name="DeBarry J."/>
            <person name="Dreyer I."/>
            <person name="Elias M."/>
            <person name="Engstrom E.M."/>
            <person name="Estelle M."/>
            <person name="Feng L."/>
            <person name="Finet C."/>
            <person name="Floyd S.K."/>
            <person name="Frommer W.B."/>
            <person name="Fujita T."/>
            <person name="Gramzow L."/>
            <person name="Gutensohn M."/>
            <person name="Harholt J."/>
            <person name="Hattori M."/>
            <person name="Heyl A."/>
            <person name="Hirai T."/>
            <person name="Hiwatashi Y."/>
            <person name="Ishikawa M."/>
            <person name="Iwata M."/>
            <person name="Karol K.G."/>
            <person name="Koehler B."/>
            <person name="Kolukisaoglu U."/>
            <person name="Kubo M."/>
            <person name="Kurata T."/>
            <person name="Lalonde S."/>
            <person name="Li K."/>
            <person name="Li Y."/>
            <person name="Litt A."/>
            <person name="Lyons E."/>
            <person name="Manning G."/>
            <person name="Maruyama T."/>
            <person name="Michael T.P."/>
            <person name="Mikami K."/>
            <person name="Miyazaki S."/>
            <person name="Morinaga S."/>
            <person name="Murata T."/>
            <person name="Mueller-Roeber B."/>
            <person name="Nelson D.R."/>
            <person name="Obara M."/>
            <person name="Oguri Y."/>
            <person name="Olmstead R.G."/>
            <person name="Onodera N."/>
            <person name="Petersen B.L."/>
            <person name="Pils B."/>
            <person name="Prigge M."/>
            <person name="Rensing S.A."/>
            <person name="Riano-Pachon D.M."/>
            <person name="Roberts A.W."/>
            <person name="Sato Y."/>
            <person name="Scheller H.V."/>
            <person name="Schulz B."/>
            <person name="Schulz C."/>
            <person name="Shakirov E.V."/>
            <person name="Shibagaki N."/>
            <person name="Shinohara N."/>
            <person name="Shippen D.E."/>
            <person name="Soerensen I."/>
            <person name="Sotooka R."/>
            <person name="Sugimoto N."/>
            <person name="Sugita M."/>
            <person name="Sumikawa N."/>
            <person name="Tanurdzic M."/>
            <person name="Theissen G."/>
            <person name="Ulvskov P."/>
            <person name="Wakazuki S."/>
            <person name="Weng J.K."/>
            <person name="Willats W.W."/>
            <person name="Wipf D."/>
            <person name="Wolf P.G."/>
            <person name="Yang L."/>
            <person name="Zimmer A.D."/>
            <person name="Zhu Q."/>
            <person name="Mitros T."/>
            <person name="Hellsten U."/>
            <person name="Loque D."/>
            <person name="Otillar R."/>
            <person name="Salamov A."/>
            <person name="Schmutz J."/>
            <person name="Shapiro H."/>
            <person name="Lindquist E."/>
            <person name="Lucas S."/>
            <person name="Rokhsar D."/>
            <person name="Grigoriev I.V."/>
        </authorList>
    </citation>
    <scope>NUCLEOTIDE SEQUENCE [LARGE SCALE GENOMIC DNA]</scope>
</reference>
<dbReference type="InParanoid" id="D8SDV3"/>
<dbReference type="SUPFAM" id="SSF48264">
    <property type="entry name" value="Cytochrome P450"/>
    <property type="match status" value="1"/>
</dbReference>
<keyword evidence="4" id="KW-0560">Oxidoreductase</keyword>
<dbReference type="eggNOG" id="KOG0156">
    <property type="taxonomic scope" value="Eukaryota"/>
</dbReference>
<dbReference type="OMA" id="CHRIHLG"/>
<dbReference type="GO" id="GO:0020037">
    <property type="term" value="F:heme binding"/>
    <property type="evidence" value="ECO:0007669"/>
    <property type="project" value="InterPro"/>
</dbReference>
<dbReference type="EMBL" id="GL377614">
    <property type="protein sequence ID" value="EFJ17314.1"/>
    <property type="molecule type" value="Genomic_DNA"/>
</dbReference>
<dbReference type="Gene3D" id="1.10.630.10">
    <property type="entry name" value="Cytochrome P450"/>
    <property type="match status" value="1"/>
</dbReference>
<dbReference type="KEGG" id="smo:SELMODRAFT_18531"/>
<keyword evidence="3" id="KW-0479">Metal-binding</keyword>
<protein>
    <submittedName>
        <fullName evidence="6">Uncharacterized protein CYP785A11P</fullName>
    </submittedName>
</protein>
<dbReference type="HOGENOM" id="CLU_001570_29_6_1"/>
<gene>
    <name evidence="6" type="primary">CYP785A11P</name>
    <name evidence="6" type="ORF">SELMODRAFT_18531</name>
</gene>
<accession>D8SDV3</accession>
<dbReference type="InterPro" id="IPR001128">
    <property type="entry name" value="Cyt_P450"/>
</dbReference>
<dbReference type="GO" id="GO:0016705">
    <property type="term" value="F:oxidoreductase activity, acting on paired donors, with incorporation or reduction of molecular oxygen"/>
    <property type="evidence" value="ECO:0007669"/>
    <property type="project" value="InterPro"/>
</dbReference>
<evidence type="ECO:0000256" key="2">
    <source>
        <dbReference type="ARBA" id="ARBA00022617"/>
    </source>
</evidence>
<evidence type="ECO:0000256" key="3">
    <source>
        <dbReference type="ARBA" id="ARBA00022723"/>
    </source>
</evidence>
<evidence type="ECO:0000256" key="4">
    <source>
        <dbReference type="ARBA" id="ARBA00023002"/>
    </source>
</evidence>
<comment type="similarity">
    <text evidence="1">Belongs to the cytochrome P450 family.</text>
</comment>
<dbReference type="Pfam" id="PF00067">
    <property type="entry name" value="p450"/>
    <property type="match status" value="1"/>
</dbReference>
<dbReference type="PANTHER" id="PTHR47944">
    <property type="entry name" value="CYTOCHROME P450 98A9"/>
    <property type="match status" value="1"/>
</dbReference>
<dbReference type="GO" id="GO:0004497">
    <property type="term" value="F:monooxygenase activity"/>
    <property type="evidence" value="ECO:0007669"/>
    <property type="project" value="InterPro"/>
</dbReference>
<organism evidence="7">
    <name type="scientific">Selaginella moellendorffii</name>
    <name type="common">Spikemoss</name>
    <dbReference type="NCBI Taxonomy" id="88036"/>
    <lineage>
        <taxon>Eukaryota</taxon>
        <taxon>Viridiplantae</taxon>
        <taxon>Streptophyta</taxon>
        <taxon>Embryophyta</taxon>
        <taxon>Tracheophyta</taxon>
        <taxon>Lycopodiopsida</taxon>
        <taxon>Selaginellales</taxon>
        <taxon>Selaginellaceae</taxon>
        <taxon>Selaginella</taxon>
    </lineage>
</organism>
<dbReference type="InterPro" id="IPR036396">
    <property type="entry name" value="Cyt_P450_sf"/>
</dbReference>
<dbReference type="GO" id="GO:0005506">
    <property type="term" value="F:iron ion binding"/>
    <property type="evidence" value="ECO:0007669"/>
    <property type="project" value="InterPro"/>
</dbReference>
<sequence>NPMKYQPERFLEADIDMFRQDYNLLPFGSGRQMCPGTKLGFDTLQIGTATLVQGFEWKLAKGQDPAEINMDKTYDLVCHKMQPLIAVPKAQL</sequence>
<feature type="non-terminal residue" evidence="6">
    <location>
        <position position="1"/>
    </location>
</feature>
<proteinExistence type="inferred from homology"/>
<dbReference type="Proteomes" id="UP000001514">
    <property type="component" value="Unassembled WGS sequence"/>
</dbReference>